<feature type="transmembrane region" description="Helical" evidence="1">
    <location>
        <begin position="45"/>
        <end position="66"/>
    </location>
</feature>
<keyword evidence="1" id="KW-0812">Transmembrane</keyword>
<reference evidence="2" key="2">
    <citation type="submission" date="2020-09" db="EMBL/GenBank/DDBJ databases">
        <authorList>
            <person name="Sun Q."/>
            <person name="Ohkuma M."/>
        </authorList>
    </citation>
    <scope>NUCLEOTIDE SEQUENCE</scope>
    <source>
        <strain evidence="2">JCM 4784</strain>
    </source>
</reference>
<reference evidence="2" key="1">
    <citation type="journal article" date="2014" name="Int. J. Syst. Evol. Microbiol.">
        <title>Complete genome sequence of Corynebacterium casei LMG S-19264T (=DSM 44701T), isolated from a smear-ripened cheese.</title>
        <authorList>
            <consortium name="US DOE Joint Genome Institute (JGI-PGF)"/>
            <person name="Walter F."/>
            <person name="Albersmeier A."/>
            <person name="Kalinowski J."/>
            <person name="Ruckert C."/>
        </authorList>
    </citation>
    <scope>NUCLEOTIDE SEQUENCE</scope>
    <source>
        <strain evidence="2">JCM 4784</strain>
    </source>
</reference>
<comment type="caution">
    <text evidence="2">The sequence shown here is derived from an EMBL/GenBank/DDBJ whole genome shotgun (WGS) entry which is preliminary data.</text>
</comment>
<proteinExistence type="predicted"/>
<dbReference type="AlphaFoldDB" id="A0A918ZI87"/>
<evidence type="ECO:0000313" key="2">
    <source>
        <dbReference type="EMBL" id="GHE52944.1"/>
    </source>
</evidence>
<evidence type="ECO:0000256" key="1">
    <source>
        <dbReference type="SAM" id="Phobius"/>
    </source>
</evidence>
<evidence type="ECO:0000313" key="3">
    <source>
        <dbReference type="Proteomes" id="UP000608024"/>
    </source>
</evidence>
<feature type="transmembrane region" description="Helical" evidence="1">
    <location>
        <begin position="78"/>
        <end position="97"/>
    </location>
</feature>
<dbReference type="RefSeq" id="WP_190135792.1">
    <property type="nucleotide sequence ID" value="NZ_BNBT01000025.1"/>
</dbReference>
<protein>
    <submittedName>
        <fullName evidence="2">Uncharacterized protein</fullName>
    </submittedName>
</protein>
<dbReference type="EMBL" id="BNBT01000025">
    <property type="protein sequence ID" value="GHE52944.1"/>
    <property type="molecule type" value="Genomic_DNA"/>
</dbReference>
<accession>A0A918ZI87</accession>
<sequence length="145" mass="14949">MPRTFTLSERHATKLAWLLLAGGGVSAFAGDRLWRWVAGLGPGAAYAFGSFCGSAVVCAWGPAGAALKRGRWVRGTGFAALGSLAFLALACCVPARHGRLFGSLTLADGRRMWVEQHPAALGAIGAGVALGAVALWWGKRSGGRA</sequence>
<keyword evidence="1" id="KW-1133">Transmembrane helix</keyword>
<keyword evidence="3" id="KW-1185">Reference proteome</keyword>
<organism evidence="2 3">
    <name type="scientific">Streptomyces longispororuber</name>
    <dbReference type="NCBI Taxonomy" id="68230"/>
    <lineage>
        <taxon>Bacteria</taxon>
        <taxon>Bacillati</taxon>
        <taxon>Actinomycetota</taxon>
        <taxon>Actinomycetes</taxon>
        <taxon>Kitasatosporales</taxon>
        <taxon>Streptomycetaceae</taxon>
        <taxon>Streptomyces</taxon>
    </lineage>
</organism>
<feature type="transmembrane region" description="Helical" evidence="1">
    <location>
        <begin position="117"/>
        <end position="137"/>
    </location>
</feature>
<gene>
    <name evidence="2" type="ORF">GCM10018785_23120</name>
</gene>
<dbReference type="Proteomes" id="UP000608024">
    <property type="component" value="Unassembled WGS sequence"/>
</dbReference>
<name>A0A918ZI87_9ACTN</name>
<keyword evidence="1" id="KW-0472">Membrane</keyword>